<name>A0AAW2ZDK7_9EUKA</name>
<gene>
    <name evidence="2" type="ORF">AKO1_000047</name>
</gene>
<keyword evidence="3" id="KW-1185">Reference proteome</keyword>
<feature type="transmembrane region" description="Helical" evidence="1">
    <location>
        <begin position="6"/>
        <end position="39"/>
    </location>
</feature>
<dbReference type="AlphaFoldDB" id="A0AAW2ZDK7"/>
<protein>
    <submittedName>
        <fullName evidence="2">1 TM domain-containing transmembrane protein Zan</fullName>
    </submittedName>
</protein>
<evidence type="ECO:0000256" key="1">
    <source>
        <dbReference type="SAM" id="Phobius"/>
    </source>
</evidence>
<keyword evidence="1" id="KW-0472">Membrane</keyword>
<dbReference type="Proteomes" id="UP001431209">
    <property type="component" value="Unassembled WGS sequence"/>
</dbReference>
<evidence type="ECO:0000313" key="2">
    <source>
        <dbReference type="EMBL" id="KAL0487841.1"/>
    </source>
</evidence>
<dbReference type="EMBL" id="JAOPGA020001376">
    <property type="protein sequence ID" value="KAL0487841.1"/>
    <property type="molecule type" value="Genomic_DNA"/>
</dbReference>
<keyword evidence="1 2" id="KW-0812">Transmembrane</keyword>
<evidence type="ECO:0000313" key="3">
    <source>
        <dbReference type="Proteomes" id="UP001431209"/>
    </source>
</evidence>
<reference evidence="2 3" key="1">
    <citation type="submission" date="2024-03" db="EMBL/GenBank/DDBJ databases">
        <title>The Acrasis kona genome and developmental transcriptomes reveal deep origins of eukaryotic multicellular pathways.</title>
        <authorList>
            <person name="Sheikh S."/>
            <person name="Fu C.-J."/>
            <person name="Brown M.W."/>
            <person name="Baldauf S.L."/>
        </authorList>
    </citation>
    <scope>NUCLEOTIDE SEQUENCE [LARGE SCALE GENOMIC DNA]</scope>
    <source>
        <strain evidence="2 3">ATCC MYA-3509</strain>
    </source>
</reference>
<proteinExistence type="predicted"/>
<accession>A0AAW2ZDK7</accession>
<keyword evidence="1" id="KW-1133">Transmembrane helix</keyword>
<comment type="caution">
    <text evidence="2">The sequence shown here is derived from an EMBL/GenBank/DDBJ whole genome shotgun (WGS) entry which is preliminary data.</text>
</comment>
<organism evidence="2 3">
    <name type="scientific">Acrasis kona</name>
    <dbReference type="NCBI Taxonomy" id="1008807"/>
    <lineage>
        <taxon>Eukaryota</taxon>
        <taxon>Discoba</taxon>
        <taxon>Heterolobosea</taxon>
        <taxon>Tetramitia</taxon>
        <taxon>Eutetramitia</taxon>
        <taxon>Acrasidae</taxon>
        <taxon>Acrasis</taxon>
    </lineage>
</organism>
<sequence length="274" mass="30516">MFGFILSIILFFFNLIFLFIKLTYMIAVVAGLVVFSIALNFFIQRRIRVLELQQQKSAKKEKVDEVQEIIAPVVVTEVDTLRNRSQPVATTTTYIEEPSPVVVQEVVPVLVTDVTPVTYVEEVVPVSIEKLPSPVIVQEVVEVAPIVVQEQLPSPVIVQEVKKEVYQPEVDVFEGIPEKIVTTFPLLPEQTTISTPPAIESTTVSEPVVASVQTLEQPDYSNLFPEYTGIVQEASISQPVEVATQQNFDALPVQQLLSDLDQSTAYVNQANVQY</sequence>